<reference evidence="9 10" key="1">
    <citation type="submission" date="2021-08" db="EMBL/GenBank/DDBJ databases">
        <title>Culture and genomic analysis of Symbiopectobacterium purcellii sp. nov. gen. nov., isolated from the leafhopper Empoasca decipiens.</title>
        <authorList>
            <person name="Nadal-Jimenez P."/>
            <person name="Siozios S."/>
            <person name="Halliday N."/>
            <person name="Camara M."/>
            <person name="Hurst G.D.D."/>
        </authorList>
    </citation>
    <scope>NUCLEOTIDE SEQUENCE [LARGE SCALE GENOMIC DNA]</scope>
    <source>
        <strain evidence="9 10">SyEd1</strain>
    </source>
</reference>
<keyword evidence="7" id="KW-0078">Bacteriocin</keyword>
<keyword evidence="10" id="KW-1185">Reference proteome</keyword>
<dbReference type="InterPro" id="IPR036725">
    <property type="entry name" value="ColE3_ribonuclease_sf"/>
</dbReference>
<evidence type="ECO:0000256" key="7">
    <source>
        <dbReference type="ARBA" id="ARBA00023048"/>
    </source>
</evidence>
<name>A0ABX9AGV9_9ENTR</name>
<evidence type="ECO:0000313" key="10">
    <source>
        <dbReference type="Proteomes" id="UP000825886"/>
    </source>
</evidence>
<dbReference type="InterPro" id="IPR016128">
    <property type="entry name" value="Pyosin/cloacin_T_dom"/>
</dbReference>
<accession>A0ABX9AGV9</accession>
<dbReference type="Gene3D" id="3.90.540.10">
    <property type="entry name" value="Colicin/pyocin, DNase domain"/>
    <property type="match status" value="1"/>
</dbReference>
<evidence type="ECO:0000256" key="2">
    <source>
        <dbReference type="ARBA" id="ARBA00022529"/>
    </source>
</evidence>
<dbReference type="SUPFAM" id="SSF63840">
    <property type="entry name" value="Ribonuclease domain of colicin E3"/>
    <property type="match status" value="1"/>
</dbReference>
<dbReference type="Pfam" id="PF21431">
    <property type="entry name" value="Col-Pyo_DNase"/>
    <property type="match status" value="1"/>
</dbReference>
<keyword evidence="4" id="KW-0255">Endonuclease</keyword>
<dbReference type="SUPFAM" id="SSF69369">
    <property type="entry name" value="Cloacin translocation domain"/>
    <property type="match status" value="2"/>
</dbReference>
<keyword evidence="3" id="KW-0540">Nuclease</keyword>
<dbReference type="InterPro" id="IPR003615">
    <property type="entry name" value="HNH_nuc"/>
</dbReference>
<gene>
    <name evidence="9" type="ORF">K6K13_11635</name>
</gene>
<comment type="similarity">
    <text evidence="1">Belongs to the colicin/pyosin nuclease family.</text>
</comment>
<proteinExistence type="inferred from homology"/>
<evidence type="ECO:0000256" key="4">
    <source>
        <dbReference type="ARBA" id="ARBA00022759"/>
    </source>
</evidence>
<feature type="domain" description="HNH nuclease" evidence="8">
    <location>
        <begin position="469"/>
        <end position="524"/>
    </location>
</feature>
<keyword evidence="6" id="KW-0044">Antibiotic</keyword>
<dbReference type="SUPFAM" id="SSF54060">
    <property type="entry name" value="His-Me finger endonucleases"/>
    <property type="match status" value="1"/>
</dbReference>
<dbReference type="Proteomes" id="UP000825886">
    <property type="component" value="Chromosome"/>
</dbReference>
<dbReference type="EMBL" id="CP081864">
    <property type="protein sequence ID" value="QZN94053.1"/>
    <property type="molecule type" value="Genomic_DNA"/>
</dbReference>
<evidence type="ECO:0000256" key="1">
    <source>
        <dbReference type="ARBA" id="ARBA00006811"/>
    </source>
</evidence>
<dbReference type="InterPro" id="IPR037146">
    <property type="entry name" value="Colicin/pyocin_DNase_dom_sf"/>
</dbReference>
<keyword evidence="2" id="KW-0929">Antimicrobial</keyword>
<evidence type="ECO:0000256" key="6">
    <source>
        <dbReference type="ARBA" id="ARBA00023022"/>
    </source>
</evidence>
<dbReference type="RefSeq" id="WP_222157181.1">
    <property type="nucleotide sequence ID" value="NZ_CP081864.1"/>
</dbReference>
<dbReference type="Gene3D" id="3.10.380.10">
    <property type="entry name" value="Colicin E3-like ribonuclease domain"/>
    <property type="match status" value="1"/>
</dbReference>
<evidence type="ECO:0000259" key="8">
    <source>
        <dbReference type="SMART" id="SM00507"/>
    </source>
</evidence>
<dbReference type="InterPro" id="IPR044925">
    <property type="entry name" value="His-Me_finger_sf"/>
</dbReference>
<evidence type="ECO:0000256" key="5">
    <source>
        <dbReference type="ARBA" id="ARBA00022801"/>
    </source>
</evidence>
<dbReference type="CDD" id="cd00085">
    <property type="entry name" value="HNHc"/>
    <property type="match status" value="1"/>
</dbReference>
<dbReference type="SMART" id="SM00507">
    <property type="entry name" value="HNHc"/>
    <property type="match status" value="1"/>
</dbReference>
<evidence type="ECO:0000256" key="3">
    <source>
        <dbReference type="ARBA" id="ARBA00022722"/>
    </source>
</evidence>
<dbReference type="InterPro" id="IPR036302">
    <property type="entry name" value="Pyosin/cloacin_T_dom_sf"/>
</dbReference>
<dbReference type="Pfam" id="PF06958">
    <property type="entry name" value="Pyocin_S"/>
    <property type="match status" value="2"/>
</dbReference>
<sequence>MAFATRVRNATPIGFAIASIFHMEKLGVGSDQVPGRTRENFLSLSVPAKTMGLTDKAALVNAAKTTGEITMPARGKLSVKDRQLDISVVKPARPQSVRVVEATKDKSSGLYGHALTTGVSGVTTRTRESALAGQPALMAGIPGISVRSNRDSFSSAASTPRPFNHATRFHDVVVVYPEEAQLEPVYVMVEPIVEDVVTASQQYHAEPVTEEIATPKGLVRVKSITPAASGEGLKGRWRSAVDGVIYEWNSKLAKLEVVQRPPQVLPGSVPVAGAPPSRTASGRWETEVSRSGEVLRVWVVEGIMDRASGLYSITLPPEKGRLGRTILISPVKAPGTDGLGHLIHPEGRQVVILNTGIGAPIRSPTITVYPNPVLPDIDAEIAVPPLEVNYPPLYVMFNNPRHMPGTVTGQGEAVSDDWLTVVNEGEGVPIPSQVLNKLRGKEFKSFREFREAFWKAVYADPKLSKGFDPGSLNAMSKGWAPYVRKSDRAGKRNKAEIHHVIALKDGGLLYDIDNMRIITPKRHVYIHSIKRG</sequence>
<keyword evidence="5" id="KW-0378">Hydrolase</keyword>
<protein>
    <submittedName>
        <fullName evidence="9">S-type pyocin domain-containing protein</fullName>
    </submittedName>
</protein>
<evidence type="ECO:0000313" key="9">
    <source>
        <dbReference type="EMBL" id="QZN94053.1"/>
    </source>
</evidence>
<organism evidence="9 10">
    <name type="scientific">Symbiopectobacterium purcellii</name>
    <dbReference type="NCBI Taxonomy" id="2871826"/>
    <lineage>
        <taxon>Bacteria</taxon>
        <taxon>Pseudomonadati</taxon>
        <taxon>Pseudomonadota</taxon>
        <taxon>Gammaproteobacteria</taxon>
        <taxon>Enterobacterales</taxon>
        <taxon>Enterobacteriaceae</taxon>
    </lineage>
</organism>